<proteinExistence type="predicted"/>
<evidence type="ECO:0000313" key="1">
    <source>
        <dbReference type="EMBL" id="DAD70165.1"/>
    </source>
</evidence>
<name>A0A8S5LJ67_9CAUD</name>
<reference evidence="1" key="1">
    <citation type="journal article" date="2021" name="Proc. Natl. Acad. Sci. U.S.A.">
        <title>A Catalog of Tens of Thousands of Viruses from Human Metagenomes Reveals Hidden Associations with Chronic Diseases.</title>
        <authorList>
            <person name="Tisza M.J."/>
            <person name="Buck C.B."/>
        </authorList>
    </citation>
    <scope>NUCLEOTIDE SEQUENCE</scope>
    <source>
        <strain evidence="1">Ct3o911</strain>
    </source>
</reference>
<sequence length="105" mass="12584">MDAVEFLKLRRRYFNESGWNPNMPDGSSPYADDETIERYVARVEQWGREHPKETRQSKFLKLFPDAPIVDGTILVCPKIIDNGWKQPCDRMDCHKCREKYWKEIY</sequence>
<protein>
    <submittedName>
        <fullName evidence="1">Uncharacterized protein</fullName>
    </submittedName>
</protein>
<dbReference type="EMBL" id="BK015861">
    <property type="protein sequence ID" value="DAD70165.1"/>
    <property type="molecule type" value="Genomic_DNA"/>
</dbReference>
<organism evidence="1">
    <name type="scientific">Siphoviridae sp. ct3o911</name>
    <dbReference type="NCBI Taxonomy" id="2827560"/>
    <lineage>
        <taxon>Viruses</taxon>
        <taxon>Duplodnaviria</taxon>
        <taxon>Heunggongvirae</taxon>
        <taxon>Uroviricota</taxon>
        <taxon>Caudoviricetes</taxon>
    </lineage>
</organism>
<accession>A0A8S5LJ67</accession>